<dbReference type="GeneID" id="105036026"/>
<dbReference type="KEGG" id="egu:105036026"/>
<protein>
    <submittedName>
        <fullName evidence="4">Anthranilate O-methyltransferase 1</fullName>
    </submittedName>
</protein>
<dbReference type="InParanoid" id="A0A6I9QL01"/>
<proteinExistence type="predicted"/>
<dbReference type="AlphaFoldDB" id="A0A6I9QL01"/>
<name>A0A6I9QL01_ELAGV</name>
<dbReference type="InterPro" id="IPR029063">
    <property type="entry name" value="SAM-dependent_MTases_sf"/>
</dbReference>
<accession>A0A6I9QL01</accession>
<sequence length="373" mass="41947">MGMKVEQVLHMVGGAGETSYATNSRLQEKAIFETKSIVEEAVREVYKTVLPESMVVADLGCSSGPNTFHVVFEVIDIVDDQSRRLGRSPPEVQFFLNDLPGNDFNSIFQSLEGYEEKLKEEKGGGIPPFYVVGVPGSFYGRLFPARSVHFFHSSYCLMWLSQVPPGVESNTGVPLNEGNIYISETSPPVVVKSYQEQYQRDFTTFLESRFEELSFGGRMVLTFLGRTTERAPSGELCQLWGLLAEALNAMVLEGIVEKEKVDAFNLPFYAPSIEEVKAVIQSVGLFDLDQMQIFKSNWDPLDDSSDDYIYDNFISGENVAKSTRAVIEPVIMRNFGEHILDDLFSRYAKNVAKHLLKEKTKYPVFVIALKTKM</sequence>
<keyword evidence="1" id="KW-0479">Metal-binding</keyword>
<evidence type="ECO:0000313" key="4">
    <source>
        <dbReference type="RefSeq" id="XP_010910064.1"/>
    </source>
</evidence>
<reference evidence="4" key="1">
    <citation type="submission" date="2025-08" db="UniProtKB">
        <authorList>
            <consortium name="RefSeq"/>
        </authorList>
    </citation>
    <scope>IDENTIFICATION</scope>
</reference>
<dbReference type="PANTHER" id="PTHR31009">
    <property type="entry name" value="S-ADENOSYL-L-METHIONINE:CARBOXYL METHYLTRANSFERASE FAMILY PROTEIN"/>
    <property type="match status" value="1"/>
</dbReference>
<dbReference type="GO" id="GO:0008168">
    <property type="term" value="F:methyltransferase activity"/>
    <property type="evidence" value="ECO:0007669"/>
    <property type="project" value="InterPro"/>
</dbReference>
<dbReference type="Pfam" id="PF03492">
    <property type="entry name" value="Methyltransf_7"/>
    <property type="match status" value="1"/>
</dbReference>
<dbReference type="RefSeq" id="XP_010910064.1">
    <property type="nucleotide sequence ID" value="XM_010911762.2"/>
</dbReference>
<dbReference type="InterPro" id="IPR042086">
    <property type="entry name" value="MeTrfase_capping"/>
</dbReference>
<dbReference type="Gene3D" id="3.40.50.150">
    <property type="entry name" value="Vaccinia Virus protein VP39"/>
    <property type="match status" value="1"/>
</dbReference>
<organism evidence="3 4">
    <name type="scientific">Elaeis guineensis var. tenera</name>
    <name type="common">Oil palm</name>
    <dbReference type="NCBI Taxonomy" id="51953"/>
    <lineage>
        <taxon>Eukaryota</taxon>
        <taxon>Viridiplantae</taxon>
        <taxon>Streptophyta</taxon>
        <taxon>Embryophyta</taxon>
        <taxon>Tracheophyta</taxon>
        <taxon>Spermatophyta</taxon>
        <taxon>Magnoliopsida</taxon>
        <taxon>Liliopsida</taxon>
        <taxon>Arecaceae</taxon>
        <taxon>Arecoideae</taxon>
        <taxon>Cocoseae</taxon>
        <taxon>Elaeidinae</taxon>
        <taxon>Elaeis</taxon>
    </lineage>
</organism>
<dbReference type="InterPro" id="IPR005299">
    <property type="entry name" value="MeTrfase_7"/>
</dbReference>
<dbReference type="Proteomes" id="UP000504607">
    <property type="component" value="Unplaced"/>
</dbReference>
<dbReference type="SUPFAM" id="SSF53335">
    <property type="entry name" value="S-adenosyl-L-methionine-dependent methyltransferases"/>
    <property type="match status" value="1"/>
</dbReference>
<dbReference type="GO" id="GO:0046872">
    <property type="term" value="F:metal ion binding"/>
    <property type="evidence" value="ECO:0007669"/>
    <property type="project" value="UniProtKB-KW"/>
</dbReference>
<evidence type="ECO:0000256" key="1">
    <source>
        <dbReference type="ARBA" id="ARBA00022723"/>
    </source>
</evidence>
<dbReference type="Gene3D" id="1.10.1200.270">
    <property type="entry name" value="Methyltransferase, alpha-helical capping domain"/>
    <property type="match status" value="1"/>
</dbReference>
<dbReference type="FunCoup" id="A0A6I9QL01">
    <property type="interactions" value="2"/>
</dbReference>
<evidence type="ECO:0000256" key="2">
    <source>
        <dbReference type="ARBA" id="ARBA00022842"/>
    </source>
</evidence>
<keyword evidence="3" id="KW-1185">Reference proteome</keyword>
<gene>
    <name evidence="4" type="primary">LOC105036026</name>
</gene>
<keyword evidence="2" id="KW-0460">Magnesium</keyword>
<dbReference type="OrthoDB" id="638608at2759"/>
<evidence type="ECO:0000313" key="3">
    <source>
        <dbReference type="Proteomes" id="UP000504607"/>
    </source>
</evidence>